<evidence type="ECO:0000313" key="1">
    <source>
        <dbReference type="EMBL" id="VAV91859.1"/>
    </source>
</evidence>
<gene>
    <name evidence="1" type="ORF">MNBD_ALPHA05-1296</name>
</gene>
<dbReference type="AlphaFoldDB" id="A0A3B0RIM1"/>
<sequence>GVIGVVQHRAPMENSDKWAEGDNGYLKQDQVIAAFEAAGFEFVAASEINANAKDRPSEEEFVWRLPPILGTSKDDAALKAEMIEIGESDRMTLLFRKP</sequence>
<organism evidence="1">
    <name type="scientific">hydrothermal vent metagenome</name>
    <dbReference type="NCBI Taxonomy" id="652676"/>
    <lineage>
        <taxon>unclassified sequences</taxon>
        <taxon>metagenomes</taxon>
        <taxon>ecological metagenomes</taxon>
    </lineage>
</organism>
<protein>
    <recommendedName>
        <fullName evidence="2">Methyltransferase</fullName>
    </recommendedName>
</protein>
<name>A0A3B0RIM1_9ZZZZ</name>
<feature type="non-terminal residue" evidence="1">
    <location>
        <position position="1"/>
    </location>
</feature>
<evidence type="ECO:0008006" key="2">
    <source>
        <dbReference type="Google" id="ProtNLM"/>
    </source>
</evidence>
<proteinExistence type="predicted"/>
<accession>A0A3B0RIM1</accession>
<dbReference type="EMBL" id="UOEH01000073">
    <property type="protein sequence ID" value="VAV91859.1"/>
    <property type="molecule type" value="Genomic_DNA"/>
</dbReference>
<reference evidence="1" key="1">
    <citation type="submission" date="2018-06" db="EMBL/GenBank/DDBJ databases">
        <authorList>
            <person name="Zhirakovskaya E."/>
        </authorList>
    </citation>
    <scope>NUCLEOTIDE SEQUENCE</scope>
</reference>